<dbReference type="Proteomes" id="UP000299102">
    <property type="component" value="Unassembled WGS sequence"/>
</dbReference>
<gene>
    <name evidence="1" type="ORF">EVAR_82742_1</name>
</gene>
<protein>
    <submittedName>
        <fullName evidence="1">Uncharacterized protein</fullName>
    </submittedName>
</protein>
<dbReference type="AlphaFoldDB" id="A0A4C2A4T0"/>
<organism evidence="1 2">
    <name type="scientific">Eumeta variegata</name>
    <name type="common">Bagworm moth</name>
    <name type="synonym">Eumeta japonica</name>
    <dbReference type="NCBI Taxonomy" id="151549"/>
    <lineage>
        <taxon>Eukaryota</taxon>
        <taxon>Metazoa</taxon>
        <taxon>Ecdysozoa</taxon>
        <taxon>Arthropoda</taxon>
        <taxon>Hexapoda</taxon>
        <taxon>Insecta</taxon>
        <taxon>Pterygota</taxon>
        <taxon>Neoptera</taxon>
        <taxon>Endopterygota</taxon>
        <taxon>Lepidoptera</taxon>
        <taxon>Glossata</taxon>
        <taxon>Ditrysia</taxon>
        <taxon>Tineoidea</taxon>
        <taxon>Psychidae</taxon>
        <taxon>Oiketicinae</taxon>
        <taxon>Eumeta</taxon>
    </lineage>
</organism>
<reference evidence="1 2" key="1">
    <citation type="journal article" date="2019" name="Commun. Biol.">
        <title>The bagworm genome reveals a unique fibroin gene that provides high tensile strength.</title>
        <authorList>
            <person name="Kono N."/>
            <person name="Nakamura H."/>
            <person name="Ohtoshi R."/>
            <person name="Tomita M."/>
            <person name="Numata K."/>
            <person name="Arakawa K."/>
        </authorList>
    </citation>
    <scope>NUCLEOTIDE SEQUENCE [LARGE SCALE GENOMIC DNA]</scope>
</reference>
<comment type="caution">
    <text evidence="1">The sequence shown here is derived from an EMBL/GenBank/DDBJ whole genome shotgun (WGS) entry which is preliminary data.</text>
</comment>
<sequence>MLAGGNIVKYIPSKPVITSSTRSEHRGAQLDQIVDRIRARPNKFHVEKRIGFHSSYTHSLISTRVPLLPGFALAALVPRAHGALIKREARDPPRRGRVLRR</sequence>
<evidence type="ECO:0000313" key="2">
    <source>
        <dbReference type="Proteomes" id="UP000299102"/>
    </source>
</evidence>
<keyword evidence="2" id="KW-1185">Reference proteome</keyword>
<evidence type="ECO:0000313" key="1">
    <source>
        <dbReference type="EMBL" id="GBP94209.1"/>
    </source>
</evidence>
<proteinExistence type="predicted"/>
<dbReference type="EMBL" id="BGZK01002475">
    <property type="protein sequence ID" value="GBP94209.1"/>
    <property type="molecule type" value="Genomic_DNA"/>
</dbReference>
<accession>A0A4C2A4T0</accession>
<name>A0A4C2A4T0_EUMVA</name>